<protein>
    <submittedName>
        <fullName evidence="2">Uncharacterized protein</fullName>
    </submittedName>
</protein>
<gene>
    <name evidence="2" type="ORF">GU920_00185</name>
</gene>
<evidence type="ECO:0000313" key="2">
    <source>
        <dbReference type="EMBL" id="NBE05946.1"/>
    </source>
</evidence>
<name>A0ABW9Y0D7_9RHOB</name>
<reference evidence="3" key="1">
    <citation type="submission" date="2020-01" db="EMBL/GenBank/DDBJ databases">
        <title>Sphingomonas sp. strain CSW-10.</title>
        <authorList>
            <person name="Chen W.-M."/>
        </authorList>
    </citation>
    <scope>NUCLEOTIDE SEQUENCE [LARGE SCALE GENOMIC DNA]</scope>
    <source>
        <strain evidence="3">CCP-1</strain>
    </source>
</reference>
<organism evidence="2 3">
    <name type="scientific">Paragemmobacter ruber</name>
    <dbReference type="NCBI Taxonomy" id="1985673"/>
    <lineage>
        <taxon>Bacteria</taxon>
        <taxon>Pseudomonadati</taxon>
        <taxon>Pseudomonadota</taxon>
        <taxon>Alphaproteobacteria</taxon>
        <taxon>Rhodobacterales</taxon>
        <taxon>Paracoccaceae</taxon>
        <taxon>Paragemmobacter</taxon>
    </lineage>
</organism>
<dbReference type="RefSeq" id="WP_161764779.1">
    <property type="nucleotide sequence ID" value="NZ_JAAATW010000001.1"/>
</dbReference>
<dbReference type="Proteomes" id="UP001517376">
    <property type="component" value="Unassembled WGS sequence"/>
</dbReference>
<sequence length="196" mass="21100">MSDDAQVMLDYDDPQFMQVGNVVWHSSDEDMGPDVGISVGLGDAMLYAGEVPGLAGGWSLVIYPDGSEERLDIAETVEPDEARALIDRLAGVIRSAQAEADRKVDPAQVDALIGAAQPIMAEALASEIEENARLRADLARMERALATAKKAAQDYCWQRFKGRAPLNLSSPAVFTSHEWQKIGEAIDAALSEVPTS</sequence>
<evidence type="ECO:0000313" key="3">
    <source>
        <dbReference type="Proteomes" id="UP001517376"/>
    </source>
</evidence>
<comment type="caution">
    <text evidence="2">The sequence shown here is derived from an EMBL/GenBank/DDBJ whole genome shotgun (WGS) entry which is preliminary data.</text>
</comment>
<keyword evidence="1" id="KW-0175">Coiled coil</keyword>
<keyword evidence="3" id="KW-1185">Reference proteome</keyword>
<dbReference type="EMBL" id="JAAATW010000001">
    <property type="protein sequence ID" value="NBE05946.1"/>
    <property type="molecule type" value="Genomic_DNA"/>
</dbReference>
<accession>A0ABW9Y0D7</accession>
<proteinExistence type="predicted"/>
<evidence type="ECO:0000256" key="1">
    <source>
        <dbReference type="SAM" id="Coils"/>
    </source>
</evidence>
<feature type="coiled-coil region" evidence="1">
    <location>
        <begin position="124"/>
        <end position="151"/>
    </location>
</feature>